<organism evidence="3 4">
    <name type="scientific">Aplysia californica</name>
    <name type="common">California sea hare</name>
    <dbReference type="NCBI Taxonomy" id="6500"/>
    <lineage>
        <taxon>Eukaryota</taxon>
        <taxon>Metazoa</taxon>
        <taxon>Spiralia</taxon>
        <taxon>Lophotrochozoa</taxon>
        <taxon>Mollusca</taxon>
        <taxon>Gastropoda</taxon>
        <taxon>Heterobranchia</taxon>
        <taxon>Euthyneura</taxon>
        <taxon>Tectipleura</taxon>
        <taxon>Aplysiida</taxon>
        <taxon>Aplysioidea</taxon>
        <taxon>Aplysiidae</taxon>
        <taxon>Aplysia</taxon>
    </lineage>
</organism>
<proteinExistence type="predicted"/>
<reference evidence="4" key="1">
    <citation type="submission" date="2025-08" db="UniProtKB">
        <authorList>
            <consortium name="RefSeq"/>
        </authorList>
    </citation>
    <scope>IDENTIFICATION</scope>
</reference>
<protein>
    <submittedName>
        <fullName evidence="4">Uncharacterized protein LOC101854952</fullName>
    </submittedName>
</protein>
<feature type="transmembrane region" description="Helical" evidence="2">
    <location>
        <begin position="363"/>
        <end position="386"/>
    </location>
</feature>
<feature type="region of interest" description="Disordered" evidence="1">
    <location>
        <begin position="1"/>
        <end position="20"/>
    </location>
</feature>
<name>A0ABM0JR90_APLCA</name>
<accession>A0ABM0JR90</accession>
<dbReference type="GeneID" id="101854952"/>
<evidence type="ECO:0000256" key="1">
    <source>
        <dbReference type="SAM" id="MobiDB-lite"/>
    </source>
</evidence>
<dbReference type="RefSeq" id="XP_005099672.2">
    <property type="nucleotide sequence ID" value="XM_005099615.3"/>
</dbReference>
<keyword evidence="2" id="KW-1133">Transmembrane helix</keyword>
<gene>
    <name evidence="4" type="primary">LOC101854952</name>
</gene>
<evidence type="ECO:0000313" key="3">
    <source>
        <dbReference type="Proteomes" id="UP000694888"/>
    </source>
</evidence>
<keyword evidence="2" id="KW-0472">Membrane</keyword>
<dbReference type="Gene3D" id="2.170.300.10">
    <property type="entry name" value="Tie2 ligand-binding domain superfamily"/>
    <property type="match status" value="1"/>
</dbReference>
<evidence type="ECO:0000313" key="4">
    <source>
        <dbReference type="RefSeq" id="XP_005099672.2"/>
    </source>
</evidence>
<evidence type="ECO:0000256" key="2">
    <source>
        <dbReference type="SAM" id="Phobius"/>
    </source>
</evidence>
<keyword evidence="3" id="KW-1185">Reference proteome</keyword>
<keyword evidence="2" id="KW-0812">Transmembrane</keyword>
<sequence>MHVEAEIIQQNGEGSSADIDTDTLTRHVSPIATTTNNNRNSQNVLLIGNKRNFWSKNKPDSNISGVHNRQNYKVIKLQEKINRNPSAEIQTEFESFPTKLRSVKDSSDLRNNRRSKHSLSRGNPIVQTLNIPTAVISDVHNTEGHNQLASVYRTSAEDIKGTESGGVAITKPKLNATTRFADDLYVVQSFRKDIRRKRNEADLFLKSKPSQGKAFLNVAQENNVFPKRGSLHIRQAGDNVGNESTSLNLQSASMSLEGLSSTNVTVGSVASRPCSNLNCLDLFCQPGGQRCQKGCVKGYYPGADGTCSQACRQGHYGQDCLQNCSTMCGRGLMCHHVTGTCVSDMDHSTTNHPKGDDTSSSTIIVGTMMCVAGAMVLFAVLHVSVFGKVRSIDHKPSSLFAEYHASEYNSWIDDNDDLHHQHHPHNNHNHNSWADV</sequence>
<dbReference type="Proteomes" id="UP000694888">
    <property type="component" value="Unplaced"/>
</dbReference>